<comment type="caution">
    <text evidence="1">The sequence shown here is derived from an EMBL/GenBank/DDBJ whole genome shotgun (WGS) entry which is preliminary data.</text>
</comment>
<protein>
    <submittedName>
        <fullName evidence="1">Uncharacterized protein</fullName>
    </submittedName>
</protein>
<evidence type="ECO:0000313" key="2">
    <source>
        <dbReference type="Proteomes" id="UP000179113"/>
    </source>
</evidence>
<organism evidence="1 2">
    <name type="scientific">candidate division WWE3 bacterium RIFOXYC1_FULL_39_7</name>
    <dbReference type="NCBI Taxonomy" id="1802643"/>
    <lineage>
        <taxon>Bacteria</taxon>
        <taxon>Katanobacteria</taxon>
    </lineage>
</organism>
<name>A0A1F4WGZ0_UNCKA</name>
<dbReference type="EMBL" id="MEWA01000038">
    <property type="protein sequence ID" value="OGC68608.1"/>
    <property type="molecule type" value="Genomic_DNA"/>
</dbReference>
<dbReference type="AlphaFoldDB" id="A0A1F4WGZ0"/>
<reference evidence="1 2" key="1">
    <citation type="journal article" date="2016" name="Nat. Commun.">
        <title>Thousands of microbial genomes shed light on interconnected biogeochemical processes in an aquifer system.</title>
        <authorList>
            <person name="Anantharaman K."/>
            <person name="Brown C.T."/>
            <person name="Hug L.A."/>
            <person name="Sharon I."/>
            <person name="Castelle C.J."/>
            <person name="Probst A.J."/>
            <person name="Thomas B.C."/>
            <person name="Singh A."/>
            <person name="Wilkins M.J."/>
            <person name="Karaoz U."/>
            <person name="Brodie E.L."/>
            <person name="Williams K.H."/>
            <person name="Hubbard S.S."/>
            <person name="Banfield J.F."/>
        </authorList>
    </citation>
    <scope>NUCLEOTIDE SEQUENCE [LARGE SCALE GENOMIC DNA]</scope>
</reference>
<proteinExistence type="predicted"/>
<gene>
    <name evidence="1" type="ORF">A2415_01190</name>
</gene>
<evidence type="ECO:0000313" key="1">
    <source>
        <dbReference type="EMBL" id="OGC68608.1"/>
    </source>
</evidence>
<accession>A0A1F4WGZ0</accession>
<dbReference type="Proteomes" id="UP000179113">
    <property type="component" value="Unassembled WGS sequence"/>
</dbReference>
<sequence length="59" mass="6838">MRLTLNQLTTPELIRLNLDKLFLALEDMVQVELIRNRWKEIKIISAQATPEKLAYTLAG</sequence>